<reference evidence="1 2" key="2">
    <citation type="submission" date="2015-05" db="EMBL/GenBank/DDBJ databases">
        <authorList>
            <person name="Morales-Cruz A."/>
            <person name="Amrine K.C."/>
            <person name="Cantu D."/>
        </authorList>
    </citation>
    <scope>NUCLEOTIDE SEQUENCE [LARGE SCALE GENOMIC DNA]</scope>
    <source>
        <strain evidence="1">UCRPC4</strain>
    </source>
</reference>
<sequence length="229" mass="25500">MSQNSSALSTLNVSNESYLQEEEQYFELSAPPNTRLIRDEQSQDIITAPIIYTTSPHPFRDTQITILTPRTSSQCIGDQGGLVIFVGGAPGDSYRNELPRWATAGVEIVEDNRIRASSTVTKDQMDWSSFPLPHDTALLCSKFERLGDSLWISYSYETSHEPHVLVQSRQINGFFTGIEDQMIYSGAYAARPGIFDPAVSTNLAFPAVFEFEHFVINGEALECLTTFEG</sequence>
<comment type="caution">
    <text evidence="1">The sequence shown here is derived from an EMBL/GenBank/DDBJ whole genome shotgun (WGS) entry which is preliminary data.</text>
</comment>
<name>A0A0G2H1K1_PHACM</name>
<dbReference type="Gene3D" id="2.60.120.200">
    <property type="match status" value="1"/>
</dbReference>
<dbReference type="AlphaFoldDB" id="A0A0G2H1K1"/>
<evidence type="ECO:0000313" key="2">
    <source>
        <dbReference type="Proteomes" id="UP000053317"/>
    </source>
</evidence>
<protein>
    <submittedName>
        <fullName evidence="1">Uncharacterized protein</fullName>
    </submittedName>
</protein>
<organism evidence="1 2">
    <name type="scientific">Phaeomoniella chlamydospora</name>
    <name type="common">Phaeoacremonium chlamydosporum</name>
    <dbReference type="NCBI Taxonomy" id="158046"/>
    <lineage>
        <taxon>Eukaryota</taxon>
        <taxon>Fungi</taxon>
        <taxon>Dikarya</taxon>
        <taxon>Ascomycota</taxon>
        <taxon>Pezizomycotina</taxon>
        <taxon>Eurotiomycetes</taxon>
        <taxon>Chaetothyriomycetidae</taxon>
        <taxon>Phaeomoniellales</taxon>
        <taxon>Phaeomoniellaceae</taxon>
        <taxon>Phaeomoniella</taxon>
    </lineage>
</organism>
<dbReference type="Pfam" id="PF07081">
    <property type="entry name" value="DUF1349"/>
    <property type="match status" value="1"/>
</dbReference>
<dbReference type="PANTHER" id="PTHR35332:SF3">
    <property type="entry name" value="FUCOSE-SPECIFIC LECTIN"/>
    <property type="match status" value="1"/>
</dbReference>
<dbReference type="PANTHER" id="PTHR35332">
    <property type="entry name" value="REGULATION OF ENOLASE PROTEIN 1"/>
    <property type="match status" value="1"/>
</dbReference>
<proteinExistence type="predicted"/>
<keyword evidence="2" id="KW-1185">Reference proteome</keyword>
<evidence type="ECO:0000313" key="1">
    <source>
        <dbReference type="EMBL" id="KKY29203.1"/>
    </source>
</evidence>
<dbReference type="InterPro" id="IPR009784">
    <property type="entry name" value="DUF1349"/>
</dbReference>
<dbReference type="EMBL" id="LCWF01000002">
    <property type="protein sequence ID" value="KKY29203.1"/>
    <property type="molecule type" value="Genomic_DNA"/>
</dbReference>
<dbReference type="Proteomes" id="UP000053317">
    <property type="component" value="Unassembled WGS sequence"/>
</dbReference>
<dbReference type="OrthoDB" id="42525at2759"/>
<reference evidence="1 2" key="1">
    <citation type="submission" date="2015-05" db="EMBL/GenBank/DDBJ databases">
        <title>Distinctive expansion of gene families associated with plant cell wall degradation and secondary metabolism in the genomes of grapevine trunk pathogens.</title>
        <authorList>
            <person name="Lawrence D.P."/>
            <person name="Travadon R."/>
            <person name="Rolshausen P.E."/>
            <person name="Baumgartner K."/>
        </authorList>
    </citation>
    <scope>NUCLEOTIDE SEQUENCE [LARGE SCALE GENOMIC DNA]</scope>
    <source>
        <strain evidence="1">UCRPC4</strain>
    </source>
</reference>
<gene>
    <name evidence="1" type="ORF">UCRPC4_g00109</name>
</gene>
<accession>A0A0G2H1K1</accession>